<dbReference type="EMBL" id="AUZY01003496">
    <property type="protein sequence ID" value="EQD68977.1"/>
    <property type="molecule type" value="Genomic_DNA"/>
</dbReference>
<evidence type="ECO:0000259" key="4">
    <source>
        <dbReference type="PROSITE" id="PS51635"/>
    </source>
</evidence>
<protein>
    <submittedName>
        <fullName evidence="5">Patatin family phospholipase</fullName>
    </submittedName>
</protein>
<name>T1BH54_9ZZZZ</name>
<dbReference type="PANTHER" id="PTHR14226:SF76">
    <property type="entry name" value="NTE FAMILY PROTEIN RSSA"/>
    <property type="match status" value="1"/>
</dbReference>
<dbReference type="Gene3D" id="3.40.1090.10">
    <property type="entry name" value="Cytosolic phospholipase A2 catalytic domain"/>
    <property type="match status" value="2"/>
</dbReference>
<evidence type="ECO:0000256" key="1">
    <source>
        <dbReference type="ARBA" id="ARBA00022801"/>
    </source>
</evidence>
<accession>T1BH54</accession>
<organism evidence="5">
    <name type="scientific">mine drainage metagenome</name>
    <dbReference type="NCBI Taxonomy" id="410659"/>
    <lineage>
        <taxon>unclassified sequences</taxon>
        <taxon>metagenomes</taxon>
        <taxon>ecological metagenomes</taxon>
    </lineage>
</organism>
<dbReference type="GO" id="GO:0016042">
    <property type="term" value="P:lipid catabolic process"/>
    <property type="evidence" value="ECO:0007669"/>
    <property type="project" value="UniProtKB-KW"/>
</dbReference>
<dbReference type="Pfam" id="PF01734">
    <property type="entry name" value="Patatin"/>
    <property type="match status" value="1"/>
</dbReference>
<feature type="domain" description="PNPLA" evidence="4">
    <location>
        <begin position="15"/>
        <end position="175"/>
    </location>
</feature>
<dbReference type="InterPro" id="IPR050301">
    <property type="entry name" value="NTE"/>
</dbReference>
<evidence type="ECO:0000256" key="3">
    <source>
        <dbReference type="ARBA" id="ARBA00023098"/>
    </source>
</evidence>
<keyword evidence="2" id="KW-0442">Lipid degradation</keyword>
<proteinExistence type="predicted"/>
<dbReference type="AlphaFoldDB" id="T1BH54"/>
<evidence type="ECO:0000256" key="2">
    <source>
        <dbReference type="ARBA" id="ARBA00022963"/>
    </source>
</evidence>
<reference evidence="5" key="1">
    <citation type="submission" date="2013-08" db="EMBL/GenBank/DDBJ databases">
        <authorList>
            <person name="Mendez C."/>
            <person name="Richter M."/>
            <person name="Ferrer M."/>
            <person name="Sanchez J."/>
        </authorList>
    </citation>
    <scope>NUCLEOTIDE SEQUENCE</scope>
</reference>
<dbReference type="PANTHER" id="PTHR14226">
    <property type="entry name" value="NEUROPATHY TARGET ESTERASE/SWISS CHEESE D.MELANOGASTER"/>
    <property type="match status" value="1"/>
</dbReference>
<dbReference type="InterPro" id="IPR002641">
    <property type="entry name" value="PNPLA_dom"/>
</dbReference>
<gene>
    <name evidence="5" type="ORF">B1B_05518</name>
</gene>
<sequence>MSAAVTPVARPRVALALGSGSAKGMAHIGVIAALEEAGFEISAIAGSSIGALIGGIYALGKLAVYRDWVCSLDKLDMLRLVDWTLTGAGLIKGERIISTVRDLVGESDIENLPIGYTAVATDLERQREVWISRGPLFDAIRASIAIPTVFHPYEIDGRRLVDGGLLNPVPVTPLLRESYDYLIAVSLDGPRRGNSKPVAEPAPRGPYRQRFTSFVQHIAGHHAPVEPGPKPAREPNWINLMGQTMDMMQGNLARLRLAAYRPDLLIELPGDCCAVYEFYRAEEMIALGHAEAALQLAGWPNARALPVGATAPMVAHGNSDRGGDHG</sequence>
<dbReference type="GO" id="GO:0016787">
    <property type="term" value="F:hydrolase activity"/>
    <property type="evidence" value="ECO:0007669"/>
    <property type="project" value="UniProtKB-KW"/>
</dbReference>
<dbReference type="SUPFAM" id="SSF52151">
    <property type="entry name" value="FabD/lysophospholipase-like"/>
    <property type="match status" value="1"/>
</dbReference>
<dbReference type="PROSITE" id="PS51635">
    <property type="entry name" value="PNPLA"/>
    <property type="match status" value="1"/>
</dbReference>
<keyword evidence="3" id="KW-0443">Lipid metabolism</keyword>
<dbReference type="InterPro" id="IPR016035">
    <property type="entry name" value="Acyl_Trfase/lysoPLipase"/>
</dbReference>
<reference evidence="5" key="2">
    <citation type="journal article" date="2014" name="ISME J.">
        <title>Microbial stratification in low pH oxic and suboxic macroscopic growths along an acid mine drainage.</title>
        <authorList>
            <person name="Mendez-Garcia C."/>
            <person name="Mesa V."/>
            <person name="Sprenger R.R."/>
            <person name="Richter M."/>
            <person name="Diez M.S."/>
            <person name="Solano J."/>
            <person name="Bargiela R."/>
            <person name="Golyshina O.V."/>
            <person name="Manteca A."/>
            <person name="Ramos J.L."/>
            <person name="Gallego J.R."/>
            <person name="Llorente I."/>
            <person name="Martins Dos Santos V.A."/>
            <person name="Jensen O.N."/>
            <person name="Pelaez A.I."/>
            <person name="Sanchez J."/>
            <person name="Ferrer M."/>
        </authorList>
    </citation>
    <scope>NUCLEOTIDE SEQUENCE</scope>
</reference>
<evidence type="ECO:0000313" key="5">
    <source>
        <dbReference type="EMBL" id="EQD68977.1"/>
    </source>
</evidence>
<keyword evidence="1" id="KW-0378">Hydrolase</keyword>
<comment type="caution">
    <text evidence="5">The sequence shown here is derived from an EMBL/GenBank/DDBJ whole genome shotgun (WGS) entry which is preliminary data.</text>
</comment>